<dbReference type="Pfam" id="PF00094">
    <property type="entry name" value="VWD"/>
    <property type="match status" value="1"/>
</dbReference>
<dbReference type="Pfam" id="PF26129">
    <property type="entry name" value="Vwde"/>
    <property type="match status" value="1"/>
</dbReference>
<proteinExistence type="predicted"/>
<dbReference type="SUPFAM" id="SSF52058">
    <property type="entry name" value="L domain-like"/>
    <property type="match status" value="1"/>
</dbReference>
<sequence length="1307" mass="148108">YLDGNRITVIQEGAFNGLNTLNRLSIRSNQLTVIENRTFHGIHNLNYLNLNDNQLMDIPSGLFNGLAKLNTLYLNGNNLKEIPDGLFNTLLQLTTLSLNNNAMKDISNGTFDNLPRLRRLNLDDNMISSISFVKFLSSTVTSISLNNNSINDISMGTFDNLPRLGLLYLRSNSLTEIRNGIFDTLKALYWLDLSDNKIFHIDDEAFFRSSSLSYIYLRNNSLTGIRNGMFDNLTRLYLLDVSGNMISDINDGAFIHSSSLWSLNIGFNPITELEENALIGLPNLRTLDLSGTELTVINRRIFQHVTSLQTLFLKNMTSMTTLDGSVFEQLTLLSYLDLSGTSLICDCGLYKFAEWLNKTTNHYFGPFTGPVGANQKQNRYVYYIIESCRDSEFNVTDYPYECPNVPFVNSILTEGPIYPIQNTIPTPSLVPVFRCSFDDKWTGRYNYDVKWEIDEDEIKTYLNVSVMNINTTFLRDSDWTDTHNMNMVVRCGIRVNDSEHDNQFIFSSDFRAGIFADQSEYIVVEGESINITLTATVPIGCIASNDEIRSKCFQDFHIFQPSFDKSVLQCSNLYGSRNIVFKNEVCGIKMTDSGKNVKNLEVYGFSDGLYNYRDRSTYISMYTTSVSTPNAVWQNFNIRDIKVTVKDGDALVKNRCCRSYNDPHITTFDGKTYHYHEVGEFVMYRNDKGPYWVHALFTNCNDGFPGAACHCGVAIRSRNSLFVLRTCQTISRSKRYSLKTPLVYIKQCDPSDMFIQPLSITKYKVTLPIGTEIIITFQRLFISSIIIKPSYHDINMAKGLCGFPSTTKDTTDDFIHRYYGVVQNQRTFADSWRINDTMVNEQLFFQIPIFLTENFKVTEINQTPPLTLDHFCVCGKKETNPLSLDDLNTAQCQLTSTTDYCVESSATIDSRLPTESLNCLASGRIRKRSVNLKSFNRRSIESDDGLEFHPLTYDDDVYSENITAPAAFKNSWTEENATNTCRESIQNALPSHIYSEYVELSEDEFVESCVLDIMATGDTTYIVDTIDAMATIILVELLRNEYIHIKNMTEGNQTVLDYITGFLCPNNCSDNGNCVSGVCACHEGYMGDSCAEQTSSPPSDTSLPNDGLCSIITHLCRTTNVYGNFQSTTVWYKKRSFQITENGTVYTSGNGTATAEYRHLFMVTVPLKISRRKRSTESMHSPEGYEISLSNDGSNFGESFNMIVYDENCFTCNSTSVTCVALERCKQSNKDDNNKIYVTIGVALGVVLAIILIVLVVIIYRVKHTKSLKRINAEKEEKNGRQSMFEKLENHADENRSRTPVELFKVK</sequence>
<feature type="transmembrane region" description="Helical" evidence="5">
    <location>
        <begin position="1236"/>
        <end position="1260"/>
    </location>
</feature>
<dbReference type="PROSITE" id="PS51450">
    <property type="entry name" value="LRR"/>
    <property type="match status" value="4"/>
</dbReference>
<dbReference type="InterPro" id="IPR001611">
    <property type="entry name" value="Leu-rich_rpt"/>
</dbReference>
<feature type="non-terminal residue" evidence="7">
    <location>
        <position position="1307"/>
    </location>
</feature>
<evidence type="ECO:0000256" key="2">
    <source>
        <dbReference type="ARBA" id="ARBA00022737"/>
    </source>
</evidence>
<dbReference type="SMART" id="SM00369">
    <property type="entry name" value="LRR_TYP"/>
    <property type="match status" value="12"/>
</dbReference>
<dbReference type="Pfam" id="PF13855">
    <property type="entry name" value="LRR_8"/>
    <property type="match status" value="4"/>
</dbReference>
<name>A0A8B6ECC8_MYTGA</name>
<feature type="region of interest" description="Disordered" evidence="4">
    <location>
        <begin position="1278"/>
        <end position="1307"/>
    </location>
</feature>
<evidence type="ECO:0000313" key="7">
    <source>
        <dbReference type="EMBL" id="VDI32276.1"/>
    </source>
</evidence>
<dbReference type="PANTHER" id="PTHR24366">
    <property type="entry name" value="IG(IMMUNOGLOBULIN) AND LRR(LEUCINE RICH REPEAT) DOMAINS"/>
    <property type="match status" value="1"/>
</dbReference>
<dbReference type="InterPro" id="IPR003591">
    <property type="entry name" value="Leu-rich_rpt_typical-subtyp"/>
</dbReference>
<evidence type="ECO:0000256" key="4">
    <source>
        <dbReference type="SAM" id="MobiDB-lite"/>
    </source>
</evidence>
<evidence type="ECO:0000313" key="8">
    <source>
        <dbReference type="Proteomes" id="UP000596742"/>
    </source>
</evidence>
<evidence type="ECO:0000256" key="1">
    <source>
        <dbReference type="ARBA" id="ARBA00022614"/>
    </source>
</evidence>
<keyword evidence="5" id="KW-1133">Transmembrane helix</keyword>
<dbReference type="FunFam" id="3.80.10.10:FF:001164">
    <property type="entry name" value="GH01279p"/>
    <property type="match status" value="2"/>
</dbReference>
<dbReference type="PROSITE" id="PS51233">
    <property type="entry name" value="VWFD"/>
    <property type="match status" value="1"/>
</dbReference>
<dbReference type="Proteomes" id="UP000596742">
    <property type="component" value="Unassembled WGS sequence"/>
</dbReference>
<keyword evidence="5" id="KW-0812">Transmembrane</keyword>
<dbReference type="EMBL" id="UYJE01004893">
    <property type="protein sequence ID" value="VDI32276.1"/>
    <property type="molecule type" value="Genomic_DNA"/>
</dbReference>
<dbReference type="Gene3D" id="2.10.25.10">
    <property type="entry name" value="Laminin"/>
    <property type="match status" value="1"/>
</dbReference>
<dbReference type="FunFam" id="2.10.25.10:FF:000001">
    <property type="entry name" value="Tenascin C"/>
    <property type="match status" value="1"/>
</dbReference>
<protein>
    <recommendedName>
        <fullName evidence="6">VWFD domain-containing protein</fullName>
    </recommendedName>
</protein>
<keyword evidence="5" id="KW-0472">Membrane</keyword>
<dbReference type="InterPro" id="IPR000742">
    <property type="entry name" value="EGF"/>
</dbReference>
<comment type="caution">
    <text evidence="7">The sequence shown here is derived from an EMBL/GenBank/DDBJ whole genome shotgun (WGS) entry which is preliminary data.</text>
</comment>
<keyword evidence="3" id="KW-0325">Glycoprotein</keyword>
<gene>
    <name evidence="7" type="ORF">MGAL_10B038727</name>
</gene>
<accession>A0A8B6ECC8</accession>
<keyword evidence="1" id="KW-0433">Leucine-rich repeat</keyword>
<dbReference type="InterPro" id="IPR058727">
    <property type="entry name" value="Helical_Vwde"/>
</dbReference>
<dbReference type="PROSITE" id="PS01186">
    <property type="entry name" value="EGF_2"/>
    <property type="match status" value="1"/>
</dbReference>
<evidence type="ECO:0000256" key="5">
    <source>
        <dbReference type="SAM" id="Phobius"/>
    </source>
</evidence>
<dbReference type="InterPro" id="IPR032675">
    <property type="entry name" value="LRR_dom_sf"/>
</dbReference>
<feature type="domain" description="VWFD" evidence="6">
    <location>
        <begin position="655"/>
        <end position="840"/>
    </location>
</feature>
<evidence type="ECO:0000259" key="6">
    <source>
        <dbReference type="PROSITE" id="PS51233"/>
    </source>
</evidence>
<evidence type="ECO:0000256" key="3">
    <source>
        <dbReference type="ARBA" id="ARBA00023180"/>
    </source>
</evidence>
<dbReference type="PANTHER" id="PTHR24366:SF96">
    <property type="entry name" value="LEUCINE RICH REPEAT CONTAINING 53"/>
    <property type="match status" value="1"/>
</dbReference>
<keyword evidence="8" id="KW-1185">Reference proteome</keyword>
<dbReference type="InterPro" id="IPR001846">
    <property type="entry name" value="VWF_type-D"/>
</dbReference>
<dbReference type="PROSITE" id="PS00022">
    <property type="entry name" value="EGF_1"/>
    <property type="match status" value="1"/>
</dbReference>
<dbReference type="OrthoDB" id="10001041at2759"/>
<organism evidence="7 8">
    <name type="scientific">Mytilus galloprovincialis</name>
    <name type="common">Mediterranean mussel</name>
    <dbReference type="NCBI Taxonomy" id="29158"/>
    <lineage>
        <taxon>Eukaryota</taxon>
        <taxon>Metazoa</taxon>
        <taxon>Spiralia</taxon>
        <taxon>Lophotrochozoa</taxon>
        <taxon>Mollusca</taxon>
        <taxon>Bivalvia</taxon>
        <taxon>Autobranchia</taxon>
        <taxon>Pteriomorphia</taxon>
        <taxon>Mytilida</taxon>
        <taxon>Mytiloidea</taxon>
        <taxon>Mytilidae</taxon>
        <taxon>Mytilinae</taxon>
        <taxon>Mytilus</taxon>
    </lineage>
</organism>
<keyword evidence="2" id="KW-0677">Repeat</keyword>
<dbReference type="Gene3D" id="3.80.10.10">
    <property type="entry name" value="Ribonuclease Inhibitor"/>
    <property type="match status" value="3"/>
</dbReference>
<reference evidence="7" key="1">
    <citation type="submission" date="2018-11" db="EMBL/GenBank/DDBJ databases">
        <authorList>
            <person name="Alioto T."/>
            <person name="Alioto T."/>
        </authorList>
    </citation>
    <scope>NUCLEOTIDE SEQUENCE</scope>
</reference>